<accession>A0A8J4GXX9</accession>
<organism evidence="5 6">
    <name type="scientific">Volvox reticuliferus</name>
    <dbReference type="NCBI Taxonomy" id="1737510"/>
    <lineage>
        <taxon>Eukaryota</taxon>
        <taxon>Viridiplantae</taxon>
        <taxon>Chlorophyta</taxon>
        <taxon>core chlorophytes</taxon>
        <taxon>Chlorophyceae</taxon>
        <taxon>CS clade</taxon>
        <taxon>Chlamydomonadales</taxon>
        <taxon>Volvocaceae</taxon>
        <taxon>Volvox</taxon>
    </lineage>
</organism>
<sequence length="511" mass="51671">MTTLAALPTHLLQVILSNSGKGGPAAAMTCKTLSDAWRNALTLVPLAARYLLARYGPFTAARHLYLLSHHTQLLKRASSRKHDGIMVQLLQQLCQAGAEVALHDALLLVQAARAGHACMVLELTCAAKPSIFALSRALTAAAETGRRDIVRYLLKAGAPPAAYQSAALVAAATSGDSEVVYMLCAAGADPTVDDSRALRRAVQLGHTEAAKVLLLYGADARALCSATLLHACEVPPSISMPETQSREPTSAGARKGTAGDSSLAATATAATATATAAASGGAASCDSPGPGNDGDQVGSDHERRVLELLELLLRAGADARSHGRPSLEAAAARGYTCVVAALLAAGADPAACNSSALVAASIQGHTGVVSMLLESGADPWDVTDLALCTASERGHRPVLRIVRAAQIAASTAEELLLGSSCGTAGSIPGCGNSGGGGGGDGDGGVGTPRLVTRLGSSRWSVSPSQGAAAGRWSLHMAMQSGYAMGLLTASGGAAGLFPMEKASLEAFLSNM</sequence>
<dbReference type="InterPro" id="IPR002110">
    <property type="entry name" value="Ankyrin_rpt"/>
</dbReference>
<keyword evidence="2 3" id="KW-0040">ANK repeat</keyword>
<feature type="repeat" description="ANK" evidence="3">
    <location>
        <begin position="322"/>
        <end position="354"/>
    </location>
</feature>
<keyword evidence="1" id="KW-0677">Repeat</keyword>
<protein>
    <recommendedName>
        <fullName evidence="7">F-box domain-containing protein</fullName>
    </recommendedName>
</protein>
<dbReference type="EMBL" id="BNCQ01000065">
    <property type="protein sequence ID" value="GIM15445.1"/>
    <property type="molecule type" value="Genomic_DNA"/>
</dbReference>
<evidence type="ECO:0000256" key="1">
    <source>
        <dbReference type="ARBA" id="ARBA00022737"/>
    </source>
</evidence>
<dbReference type="SUPFAM" id="SSF48403">
    <property type="entry name" value="Ankyrin repeat"/>
    <property type="match status" value="2"/>
</dbReference>
<evidence type="ECO:0000313" key="6">
    <source>
        <dbReference type="Proteomes" id="UP000722791"/>
    </source>
</evidence>
<evidence type="ECO:0000313" key="5">
    <source>
        <dbReference type="EMBL" id="GIM15445.1"/>
    </source>
</evidence>
<dbReference type="AlphaFoldDB" id="A0A8J4GXX9"/>
<dbReference type="Proteomes" id="UP000722791">
    <property type="component" value="Unassembled WGS sequence"/>
</dbReference>
<comment type="caution">
    <text evidence="5">The sequence shown here is derived from an EMBL/GenBank/DDBJ whole genome shotgun (WGS) entry which is preliminary data.</text>
</comment>
<dbReference type="Pfam" id="PF12796">
    <property type="entry name" value="Ank_2"/>
    <property type="match status" value="2"/>
</dbReference>
<evidence type="ECO:0000256" key="2">
    <source>
        <dbReference type="ARBA" id="ARBA00023043"/>
    </source>
</evidence>
<feature type="region of interest" description="Disordered" evidence="4">
    <location>
        <begin position="279"/>
        <end position="299"/>
    </location>
</feature>
<evidence type="ECO:0008006" key="7">
    <source>
        <dbReference type="Google" id="ProtNLM"/>
    </source>
</evidence>
<dbReference type="PROSITE" id="PS50088">
    <property type="entry name" value="ANK_REPEAT"/>
    <property type="match status" value="1"/>
</dbReference>
<dbReference type="PANTHER" id="PTHR24198">
    <property type="entry name" value="ANKYRIN REPEAT AND PROTEIN KINASE DOMAIN-CONTAINING PROTEIN"/>
    <property type="match status" value="1"/>
</dbReference>
<evidence type="ECO:0000256" key="3">
    <source>
        <dbReference type="PROSITE-ProRule" id="PRU00023"/>
    </source>
</evidence>
<name>A0A8J4GXX9_9CHLO</name>
<gene>
    <name evidence="5" type="ORF">Vretimale_18222</name>
</gene>
<feature type="region of interest" description="Disordered" evidence="4">
    <location>
        <begin position="237"/>
        <end position="262"/>
    </location>
</feature>
<reference evidence="5" key="1">
    <citation type="journal article" date="2021" name="Proc. Natl. Acad. Sci. U.S.A.">
        <title>Three genomes in the algal genus Volvox reveal the fate of a haploid sex-determining region after a transition to homothallism.</title>
        <authorList>
            <person name="Yamamoto K."/>
            <person name="Hamaji T."/>
            <person name="Kawai-Toyooka H."/>
            <person name="Matsuzaki R."/>
            <person name="Takahashi F."/>
            <person name="Nishimura Y."/>
            <person name="Kawachi M."/>
            <person name="Noguchi H."/>
            <person name="Minakuchi Y."/>
            <person name="Umen J.G."/>
            <person name="Toyoda A."/>
            <person name="Nozaki H."/>
        </authorList>
    </citation>
    <scope>NUCLEOTIDE SEQUENCE</scope>
    <source>
        <strain evidence="5">NIES-3785</strain>
    </source>
</reference>
<proteinExistence type="predicted"/>
<dbReference type="PANTHER" id="PTHR24198:SF165">
    <property type="entry name" value="ANKYRIN REPEAT-CONTAINING PROTEIN-RELATED"/>
    <property type="match status" value="1"/>
</dbReference>
<dbReference type="Gene3D" id="1.25.40.20">
    <property type="entry name" value="Ankyrin repeat-containing domain"/>
    <property type="match status" value="2"/>
</dbReference>
<dbReference type="InterPro" id="IPR036770">
    <property type="entry name" value="Ankyrin_rpt-contain_sf"/>
</dbReference>
<evidence type="ECO:0000256" key="4">
    <source>
        <dbReference type="SAM" id="MobiDB-lite"/>
    </source>
</evidence>
<dbReference type="SMART" id="SM00248">
    <property type="entry name" value="ANK"/>
    <property type="match status" value="5"/>
</dbReference>